<reference evidence="1" key="1">
    <citation type="submission" date="2022-10" db="EMBL/GenBank/DDBJ databases">
        <title>Genome Sequence of Xylaria curta.</title>
        <authorList>
            <person name="Buettner E."/>
        </authorList>
    </citation>
    <scope>NUCLEOTIDE SEQUENCE</scope>
    <source>
        <strain evidence="1">Babe10</strain>
    </source>
</reference>
<comment type="caution">
    <text evidence="1">The sequence shown here is derived from an EMBL/GenBank/DDBJ whole genome shotgun (WGS) entry which is preliminary data.</text>
</comment>
<keyword evidence="2" id="KW-1185">Reference proteome</keyword>
<dbReference type="EMBL" id="JAPDGR010000256">
    <property type="protein sequence ID" value="KAJ2992631.1"/>
    <property type="molecule type" value="Genomic_DNA"/>
</dbReference>
<proteinExistence type="predicted"/>
<sequence>MATPDRRYTRHDRYRYEKLDKAQVHYKSDDEQSRYRLPKPHSSRQRVPSPPLLNRSRSTGRDNRRDRSEWREPELERSDAIENTQYLSPSQPYQPRRRGVSSPTFESPSLPKVVVSEDVRLSGPSLQDTGRPWERSIPSGNHVQRSPRPLSSSSGSLGHDTYQYQELAPLEFRLVRLFAKKMSAIKCEVIHSSLADPPPYIGISYAWGDADDKRSIQIGNLNIPVTVSLFGALDAVRQRGADVLIWIDALCIDQQNRNERSQQVQLMTQIYAKATNVAIWLGPSANNSELAIEFLKDIAIARNNLKEIIALLLSPNRLRSISAVASLLQRDYWKRLWVTQEVFNAKTIKVYCGDSSGLPWSIYKRAARIFQEHKKDLDLHFSTTATPRLPGMQNLFSYSQALVYEGPNSLYDFGSLDGLGEESLLFAVRACRRKLSSEPRDKIYGILGVLPDDVRKEFPVDYNKSIKEIYTNVVDFLLHTTERADVICESIHFPKETSSARLPSWVPDWSQNPAITALGYSYNFCAAGETRAKYYRLLDERRNELEISAIFIDTVRIHGTAVGTLCTLADYLMAFIHWHAILMDTMSSETEASRKYLEEAFCRTLCLGQVPPSPDGRSWAYSPSEWKRLCYNAFAAQLCSRLPYICLDEDLLKYIDIGLDDNVDLRQFLQSNFGSRMMGRCFFLTSRNRTGMGTGFMLPGDTIVIPLGCRTPIVIRKEGNQPDRFQYIGDVYLDGYMHGRAVTQMNNGERVVEKFVLV</sequence>
<accession>A0ACC1PIJ2</accession>
<organism evidence="1 2">
    <name type="scientific">Xylaria curta</name>
    <dbReference type="NCBI Taxonomy" id="42375"/>
    <lineage>
        <taxon>Eukaryota</taxon>
        <taxon>Fungi</taxon>
        <taxon>Dikarya</taxon>
        <taxon>Ascomycota</taxon>
        <taxon>Pezizomycotina</taxon>
        <taxon>Sordariomycetes</taxon>
        <taxon>Xylariomycetidae</taxon>
        <taxon>Xylariales</taxon>
        <taxon>Xylariaceae</taxon>
        <taxon>Xylaria</taxon>
    </lineage>
</organism>
<name>A0ACC1PIJ2_9PEZI</name>
<evidence type="ECO:0000313" key="1">
    <source>
        <dbReference type="EMBL" id="KAJ2992631.1"/>
    </source>
</evidence>
<evidence type="ECO:0000313" key="2">
    <source>
        <dbReference type="Proteomes" id="UP001143856"/>
    </source>
</evidence>
<gene>
    <name evidence="1" type="ORF">NUW58_g2101</name>
</gene>
<dbReference type="Proteomes" id="UP001143856">
    <property type="component" value="Unassembled WGS sequence"/>
</dbReference>
<protein>
    <submittedName>
        <fullName evidence="1">Uncharacterized protein</fullName>
    </submittedName>
</protein>